<protein>
    <submittedName>
        <fullName evidence="3">Phage tail sheath protein</fullName>
    </submittedName>
</protein>
<dbReference type="RefSeq" id="WP_013963522.1">
    <property type="nucleotide sequence ID" value="NC_015730.1"/>
</dbReference>
<dbReference type="eggNOG" id="COG3497">
    <property type="taxonomic scope" value="Bacteria"/>
</dbReference>
<name>F7ZC66_ROSLO</name>
<dbReference type="PANTHER" id="PTHR35861:SF1">
    <property type="entry name" value="PHAGE TAIL SHEATH PROTEIN"/>
    <property type="match status" value="1"/>
</dbReference>
<dbReference type="KEGG" id="rli:RLO149_c037250"/>
<evidence type="ECO:0000259" key="2">
    <source>
        <dbReference type="Pfam" id="PF17482"/>
    </source>
</evidence>
<dbReference type="PANTHER" id="PTHR35861">
    <property type="match status" value="1"/>
</dbReference>
<evidence type="ECO:0000256" key="1">
    <source>
        <dbReference type="ARBA" id="ARBA00008005"/>
    </source>
</evidence>
<dbReference type="Pfam" id="PF17482">
    <property type="entry name" value="Phage_sheath_1C"/>
    <property type="match status" value="1"/>
</dbReference>
<dbReference type="OrthoDB" id="9767864at2"/>
<dbReference type="EMBL" id="CP002623">
    <property type="protein sequence ID" value="AEI95639.1"/>
    <property type="molecule type" value="Genomic_DNA"/>
</dbReference>
<dbReference type="HOGENOM" id="CLU_009303_2_0_5"/>
<gene>
    <name evidence="3" type="ordered locus">RLO149_c037250</name>
</gene>
<keyword evidence="4" id="KW-1185">Reference proteome</keyword>
<dbReference type="STRING" id="391595.RLO149_c037250"/>
<reference evidence="3 4" key="1">
    <citation type="journal article" date="2011" name="BMC Genomics">
        <title>Comparative genome analysis and genome-guided physiological analysis of Roseobacter litoralis.</title>
        <authorList>
            <person name="Kalhoefer D."/>
            <person name="Thole S."/>
            <person name="Voget S."/>
            <person name="Lehmann R."/>
            <person name="Liesegang H."/>
            <person name="Wollher A."/>
            <person name="Daniel R."/>
            <person name="Simon M."/>
            <person name="Brinkhoff T."/>
        </authorList>
    </citation>
    <scope>NUCLEOTIDE SEQUENCE [LARGE SCALE GENOMIC DNA]</scope>
    <source>
        <strain evidence="4">ATCC 49566 / DSM 6996 / JCM 21268 / NBRC 15278 / OCh 149</strain>
    </source>
</reference>
<evidence type="ECO:0000313" key="4">
    <source>
        <dbReference type="Proteomes" id="UP000001353"/>
    </source>
</evidence>
<evidence type="ECO:0000313" key="3">
    <source>
        <dbReference type="EMBL" id="AEI95639.1"/>
    </source>
</evidence>
<dbReference type="Proteomes" id="UP000001353">
    <property type="component" value="Chromosome"/>
</dbReference>
<sequence length="795" mass="86033">MVMKTPGVYIVEKSAFPNSVVQVATAVPAFIGYTEKAVNGNVSLHEIPMKITSISEFHNYFGGASEPIFDIKPFEERASPQPYGDDADMATAAELPQAVFTVDGPAGPVKYELIQTNTAFTLYSAMRAFFLNGGGTCYVTSIGSYKDQIDSGAMLKAITRLEKEPEPTMLVIPETTRLNRQNSLKVQQQMLAHCGYTMKNRFAILDIHGGYLDERSPRGDPIKCFRNDAGTSYLDYGAAYYPWLDSAVYQSRDFSFENINLKKSRNTFISLLKTSVKMDKAIVPEILKVGTAVVSGDFTVSVTAGGISVIKGSDIHAADDLADAAELKYKVVGAPKDATDKEAATDLVADMKGKIVVAAKNATDDALKEADPAYEFTQKDVDDQKVRYVHTDASGGDGFFELVITDNEGVQTSARKIAVMIGSDVLALPDVKKKKPVTIPIAEDGVTIDNVVLLGADEIDAVARQNEDDAVKSATEAILALPDNATDEAKEKANKELADAKAAVVVAFKDKTLTRKDIGVWEVKGTEAIVFTPDPALDRAETSVRYKLMAGGELSKPKEIKILIDGISGDDATDDQAAKTIDKTMRVVAPLYTDVMNAITKYMNTMPPAAAMAGIYTAVDNTRGVWKAPANVSVAGVTGPMVNIDHAQQENLNVSTTGKSINAIRPFVGEGTLVWGARTLDGNSLDWRYINVRRTMIMIEESIRLAAKAYVFEPNTAQTWVTIRSMIENFLTSVWKAGGLAGAVPTDAFSVHVGLGQTMTPVDILEGKLLITVLVAVTRPAEFIEITFQQQMQKS</sequence>
<feature type="domain" description="Tail sheath protein C-terminal" evidence="2">
    <location>
        <begin position="686"/>
        <end position="790"/>
    </location>
</feature>
<proteinExistence type="inferred from homology"/>
<dbReference type="InterPro" id="IPR020287">
    <property type="entry name" value="Tail_sheath_C"/>
</dbReference>
<dbReference type="AlphaFoldDB" id="F7ZC66"/>
<comment type="similarity">
    <text evidence="1">Belongs to the myoviridae tail sheath protein family.</text>
</comment>
<accession>F7ZC66</accession>
<dbReference type="InterPro" id="IPR052042">
    <property type="entry name" value="Tail_sheath_structural"/>
</dbReference>
<organism evidence="3 4">
    <name type="scientific">Roseobacter litoralis (strain ATCC 49566 / DSM 6996 / JCM 21268 / NBRC 15278 / OCh 149)</name>
    <dbReference type="NCBI Taxonomy" id="391595"/>
    <lineage>
        <taxon>Bacteria</taxon>
        <taxon>Pseudomonadati</taxon>
        <taxon>Pseudomonadota</taxon>
        <taxon>Alphaproteobacteria</taxon>
        <taxon>Rhodobacterales</taxon>
        <taxon>Roseobacteraceae</taxon>
        <taxon>Roseobacter</taxon>
    </lineage>
</organism>
<dbReference type="Gene3D" id="3.40.50.11780">
    <property type="match status" value="2"/>
</dbReference>
<dbReference type="Pfam" id="PF16184">
    <property type="entry name" value="Cadherin_3"/>
    <property type="match status" value="1"/>
</dbReference>